<dbReference type="InterPro" id="IPR003593">
    <property type="entry name" value="AAA+_ATPase"/>
</dbReference>
<dbReference type="SMART" id="SM00382">
    <property type="entry name" value="AAA"/>
    <property type="match status" value="1"/>
</dbReference>
<dbReference type="PANTHER" id="PTHR30050">
    <property type="entry name" value="CHROMOSOMAL REPLICATION INITIATOR PROTEIN DNAA"/>
    <property type="match status" value="1"/>
</dbReference>
<sequence>MNQLKKKIQHLKLSGVVKSLESRNKYAIENQLSYIDFLELLVEDEYANRRSNSYTKRLNKSKLDTAKTIDTYDFTYQPELNKKEILDLAGCRFVQENKNIIFMGNPGVGKTHLANALGIEALKQGYKVYFVHASDVISKLMSARGDGTYYTVLKDLLNVDLLIIDEIGFKKIPQNSVDEFFEVVRRRYEHGSVIITTNRPFEEWANVFGDAVLASAIVDRIVHHSHIIKISGKSYRMKELTKNKN</sequence>
<dbReference type="SUPFAM" id="SSF52540">
    <property type="entry name" value="P-loop containing nucleoside triphosphate hydrolases"/>
    <property type="match status" value="1"/>
</dbReference>
<comment type="similarity">
    <text evidence="1">Belongs to the IS21/IS1162 putative ATP-binding protein family.</text>
</comment>
<organism evidence="5 6">
    <name type="scientific">Candidatus Mcinerneyibacterium aminivorans</name>
    <dbReference type="NCBI Taxonomy" id="2703815"/>
    <lineage>
        <taxon>Bacteria</taxon>
        <taxon>Candidatus Macinerneyibacteriota</taxon>
        <taxon>Candidatus Mcinerneyibacteria</taxon>
        <taxon>Candidatus Mcinerneyibacteriales</taxon>
        <taxon>Candidatus Mcinerneyibacteriaceae</taxon>
        <taxon>Candidatus Mcinerneyibacterium</taxon>
    </lineage>
</organism>
<dbReference type="NCBIfam" id="NF038214">
    <property type="entry name" value="IS21_help_AAA"/>
    <property type="match status" value="1"/>
</dbReference>
<dbReference type="InterPro" id="IPR028350">
    <property type="entry name" value="DNAC/IstB-like"/>
</dbReference>
<comment type="caution">
    <text evidence="5">The sequence shown here is derived from an EMBL/GenBank/DDBJ whole genome shotgun (WGS) entry which is preliminary data.</text>
</comment>
<gene>
    <name evidence="5" type="ORF">FXF47_08395</name>
</gene>
<dbReference type="Proteomes" id="UP000324143">
    <property type="component" value="Unassembled WGS sequence"/>
</dbReference>
<dbReference type="GO" id="GO:0005524">
    <property type="term" value="F:ATP binding"/>
    <property type="evidence" value="ECO:0007669"/>
    <property type="project" value="UniProtKB-KW"/>
</dbReference>
<accession>A0A5D0MDZ6</accession>
<evidence type="ECO:0000256" key="2">
    <source>
        <dbReference type="ARBA" id="ARBA00022741"/>
    </source>
</evidence>
<dbReference type="PIRSF" id="PIRSF003073">
    <property type="entry name" value="DNAC_TnpB_IstB"/>
    <property type="match status" value="1"/>
</dbReference>
<evidence type="ECO:0000313" key="6">
    <source>
        <dbReference type="Proteomes" id="UP000324143"/>
    </source>
</evidence>
<dbReference type="EMBL" id="VSIX01000101">
    <property type="protein sequence ID" value="TYB30602.1"/>
    <property type="molecule type" value="Genomic_DNA"/>
</dbReference>
<dbReference type="CDD" id="cd00009">
    <property type="entry name" value="AAA"/>
    <property type="match status" value="1"/>
</dbReference>
<dbReference type="InterPro" id="IPR027417">
    <property type="entry name" value="P-loop_NTPase"/>
</dbReference>
<dbReference type="InterPro" id="IPR047661">
    <property type="entry name" value="IstB"/>
</dbReference>
<dbReference type="Gene3D" id="3.40.50.300">
    <property type="entry name" value="P-loop containing nucleotide triphosphate hydrolases"/>
    <property type="match status" value="1"/>
</dbReference>
<keyword evidence="6" id="KW-1185">Reference proteome</keyword>
<dbReference type="InterPro" id="IPR002611">
    <property type="entry name" value="IstB_ATP-bd"/>
</dbReference>
<feature type="domain" description="AAA+ ATPase" evidence="4">
    <location>
        <begin position="96"/>
        <end position="229"/>
    </location>
</feature>
<dbReference type="InterPro" id="IPR020591">
    <property type="entry name" value="Chromosome_initiator_DnaA-like"/>
</dbReference>
<evidence type="ECO:0000313" key="5">
    <source>
        <dbReference type="EMBL" id="TYB30602.1"/>
    </source>
</evidence>
<dbReference type="PANTHER" id="PTHR30050:SF4">
    <property type="entry name" value="ATP-BINDING PROTEIN RV3427C IN INSERTION SEQUENCE-RELATED"/>
    <property type="match status" value="1"/>
</dbReference>
<name>A0A5D0MDZ6_9BACT</name>
<evidence type="ECO:0000259" key="4">
    <source>
        <dbReference type="SMART" id="SM00382"/>
    </source>
</evidence>
<dbReference type="PRINTS" id="PR00051">
    <property type="entry name" value="DNAA"/>
</dbReference>
<keyword evidence="3" id="KW-0067">ATP-binding</keyword>
<protein>
    <submittedName>
        <fullName evidence="5">AAA family ATPase</fullName>
    </submittedName>
</protein>
<keyword evidence="2" id="KW-0547">Nucleotide-binding</keyword>
<evidence type="ECO:0000256" key="3">
    <source>
        <dbReference type="ARBA" id="ARBA00022840"/>
    </source>
</evidence>
<dbReference type="Pfam" id="PF01695">
    <property type="entry name" value="IstB_IS21"/>
    <property type="match status" value="1"/>
</dbReference>
<proteinExistence type="inferred from homology"/>
<evidence type="ECO:0000256" key="1">
    <source>
        <dbReference type="ARBA" id="ARBA00008059"/>
    </source>
</evidence>
<dbReference type="GO" id="GO:0006260">
    <property type="term" value="P:DNA replication"/>
    <property type="evidence" value="ECO:0007669"/>
    <property type="project" value="TreeGrafter"/>
</dbReference>
<dbReference type="AlphaFoldDB" id="A0A5D0MDZ6"/>
<reference evidence="5" key="1">
    <citation type="submission" date="2019-08" db="EMBL/GenBank/DDBJ databases">
        <title>Genomic characterization of a novel candidate phylum (ARYD3) from a high temperature, high salinity tertiary oil reservoir in north central Oklahoma, USA.</title>
        <authorList>
            <person name="Youssef N.H."/>
            <person name="Yadav A."/>
            <person name="Elshahed M.S."/>
        </authorList>
    </citation>
    <scope>NUCLEOTIDE SEQUENCE [LARGE SCALE GENOMIC DNA]</scope>
    <source>
        <strain evidence="5">ARYD3</strain>
    </source>
</reference>